<dbReference type="PANTHER" id="PTHR13504:SF38">
    <property type="entry name" value="FIDO DOMAIN-CONTAINING PROTEIN"/>
    <property type="match status" value="1"/>
</dbReference>
<evidence type="ECO:0000256" key="2">
    <source>
        <dbReference type="PIRSR" id="PIRSR640198-3"/>
    </source>
</evidence>
<name>A0A396BVR6_BACFG</name>
<proteinExistence type="predicted"/>
<dbReference type="PANTHER" id="PTHR13504">
    <property type="entry name" value="FIDO DOMAIN-CONTAINING PROTEIN DDB_G0283145"/>
    <property type="match status" value="1"/>
</dbReference>
<feature type="site" description="Important for autoinhibition of adenylyltransferase activity" evidence="2">
    <location>
        <position position="47"/>
    </location>
</feature>
<reference evidence="3 4" key="1">
    <citation type="submission" date="2018-08" db="EMBL/GenBank/DDBJ databases">
        <title>A genome reference for cultivated species of the human gut microbiota.</title>
        <authorList>
            <person name="Zou Y."/>
            <person name="Xue W."/>
            <person name="Luo G."/>
        </authorList>
    </citation>
    <scope>NUCLEOTIDE SEQUENCE [LARGE SCALE GENOMIC DNA]</scope>
    <source>
        <strain evidence="3 4">AM18-6</strain>
    </source>
</reference>
<gene>
    <name evidence="3" type="ORF">DW228_10850</name>
</gene>
<organism evidence="3 4">
    <name type="scientific">Bacteroides fragilis</name>
    <dbReference type="NCBI Taxonomy" id="817"/>
    <lineage>
        <taxon>Bacteria</taxon>
        <taxon>Pseudomonadati</taxon>
        <taxon>Bacteroidota</taxon>
        <taxon>Bacteroidia</taxon>
        <taxon>Bacteroidales</taxon>
        <taxon>Bacteroidaceae</taxon>
        <taxon>Bacteroides</taxon>
    </lineage>
</organism>
<accession>A0A396BVR6</accession>
<dbReference type="Proteomes" id="UP000266644">
    <property type="component" value="Unassembled WGS sequence"/>
</dbReference>
<dbReference type="EMBL" id="QRJE01000016">
    <property type="protein sequence ID" value="RHH10974.1"/>
    <property type="molecule type" value="Genomic_DNA"/>
</dbReference>
<dbReference type="SUPFAM" id="SSF140931">
    <property type="entry name" value="Fic-like"/>
    <property type="match status" value="1"/>
</dbReference>
<dbReference type="Gene3D" id="1.10.3290.10">
    <property type="entry name" value="Fido-like domain"/>
    <property type="match status" value="1"/>
</dbReference>
<dbReference type="InterPro" id="IPR040198">
    <property type="entry name" value="Fido_containing"/>
</dbReference>
<keyword evidence="1" id="KW-0067">ATP-binding</keyword>
<sequence>MEQIFNKEQQEKAQFILNHPLAKLSDLRSNEIKDLAVVWCYYSGKIEGNTYTYVETEALLKDGITSEKKYEDAKMLKNLYNTFISELEYINKGKNQEVIDERTLFRVHQSISTGLVSDEESGFLRTRAVRISGTGYIPPKDLHDIRAKLNEILYQQEQLTNPLERAVYLHCNIAKLQPFIDGNKRTSRMMESIVLMNADIIPVYSSRDADILNYRKGLIGFYETGNYSPYADYFLNKQVERIKEIE</sequence>
<dbReference type="InterPro" id="IPR003812">
    <property type="entry name" value="Fido"/>
</dbReference>
<protein>
    <submittedName>
        <fullName evidence="3">Fic family protein</fullName>
    </submittedName>
</protein>
<dbReference type="GO" id="GO:0005524">
    <property type="term" value="F:ATP binding"/>
    <property type="evidence" value="ECO:0007669"/>
    <property type="project" value="UniProtKB-KW"/>
</dbReference>
<evidence type="ECO:0000313" key="4">
    <source>
        <dbReference type="Proteomes" id="UP000266644"/>
    </source>
</evidence>
<evidence type="ECO:0000256" key="1">
    <source>
        <dbReference type="PIRSR" id="PIRSR640198-2"/>
    </source>
</evidence>
<dbReference type="InterPro" id="IPR036597">
    <property type="entry name" value="Fido-like_dom_sf"/>
</dbReference>
<dbReference type="PROSITE" id="PS51459">
    <property type="entry name" value="FIDO"/>
    <property type="match status" value="1"/>
</dbReference>
<comment type="caution">
    <text evidence="3">The sequence shown here is derived from an EMBL/GenBank/DDBJ whole genome shotgun (WGS) entry which is preliminary data.</text>
</comment>
<dbReference type="AlphaFoldDB" id="A0A396BVR6"/>
<keyword evidence="1" id="KW-0547">Nucleotide-binding</keyword>
<evidence type="ECO:0000313" key="3">
    <source>
        <dbReference type="EMBL" id="RHH10974.1"/>
    </source>
</evidence>
<feature type="binding site" evidence="1">
    <location>
        <begin position="181"/>
        <end position="188"/>
    </location>
    <ligand>
        <name>ATP</name>
        <dbReference type="ChEBI" id="CHEBI:30616"/>
    </ligand>
</feature>
<dbReference type="Pfam" id="PF02661">
    <property type="entry name" value="Fic"/>
    <property type="match status" value="1"/>
</dbReference>
<dbReference type="RefSeq" id="WP_032542191.1">
    <property type="nucleotide sequence ID" value="NZ_CABJEQ010000028.1"/>
</dbReference>